<sequence length="128" mass="14902">MTVALNHLVPQKDALNLEPAEMWSLMGGLEGVQRMRENGRILVALASYVERWNFDEGIIIAERMRRDGLQLRRAVTQIMVATFFGRQQMRIPFYLHEVASSYYLMRQRLLVLYETNHSGLYSRLAEAL</sequence>
<organism evidence="1 2">
    <name type="scientific">Tunturiibacter empetritectus</name>
    <dbReference type="NCBI Taxonomy" id="3069691"/>
    <lineage>
        <taxon>Bacteria</taxon>
        <taxon>Pseudomonadati</taxon>
        <taxon>Acidobacteriota</taxon>
        <taxon>Terriglobia</taxon>
        <taxon>Terriglobales</taxon>
        <taxon>Acidobacteriaceae</taxon>
        <taxon>Tunturiibacter</taxon>
    </lineage>
</organism>
<name>A0A7W8II42_9BACT</name>
<gene>
    <name evidence="1" type="ORF">HDF09_002236</name>
</gene>
<evidence type="ECO:0000313" key="1">
    <source>
        <dbReference type="EMBL" id="MBB5317567.1"/>
    </source>
</evidence>
<accession>A0A7W8II42</accession>
<keyword evidence="2" id="KW-1185">Reference proteome</keyword>
<protein>
    <recommendedName>
        <fullName evidence="3">Pentatricopeptide repeat-containing protein</fullName>
    </recommendedName>
</protein>
<dbReference type="AlphaFoldDB" id="A0A7W8II42"/>
<proteinExistence type="predicted"/>
<dbReference type="EMBL" id="JACHDY010000002">
    <property type="protein sequence ID" value="MBB5317567.1"/>
    <property type="molecule type" value="Genomic_DNA"/>
</dbReference>
<evidence type="ECO:0000313" key="2">
    <source>
        <dbReference type="Proteomes" id="UP000568106"/>
    </source>
</evidence>
<dbReference type="Proteomes" id="UP000568106">
    <property type="component" value="Unassembled WGS sequence"/>
</dbReference>
<reference evidence="1" key="1">
    <citation type="submission" date="2020-08" db="EMBL/GenBank/DDBJ databases">
        <title>Genomic Encyclopedia of Type Strains, Phase IV (KMG-V): Genome sequencing to study the core and pangenomes of soil and plant-associated prokaryotes.</title>
        <authorList>
            <person name="Whitman W."/>
        </authorList>
    </citation>
    <scope>NUCLEOTIDE SEQUENCE [LARGE SCALE GENOMIC DNA]</scope>
    <source>
        <strain evidence="1">M8UP27</strain>
    </source>
</reference>
<comment type="caution">
    <text evidence="1">The sequence shown here is derived from an EMBL/GenBank/DDBJ whole genome shotgun (WGS) entry which is preliminary data.</text>
</comment>
<evidence type="ECO:0008006" key="3">
    <source>
        <dbReference type="Google" id="ProtNLM"/>
    </source>
</evidence>